<organism evidence="1 2">
    <name type="scientific">Sphingobium wenxiniae (strain DSM 21828 / CGMCC 1.7748 / JZ-1)</name>
    <dbReference type="NCBI Taxonomy" id="595605"/>
    <lineage>
        <taxon>Bacteria</taxon>
        <taxon>Pseudomonadati</taxon>
        <taxon>Pseudomonadota</taxon>
        <taxon>Alphaproteobacteria</taxon>
        <taxon>Sphingomonadales</taxon>
        <taxon>Sphingomonadaceae</taxon>
        <taxon>Sphingobium</taxon>
    </lineage>
</organism>
<dbReference type="Proteomes" id="UP000316624">
    <property type="component" value="Unassembled WGS sequence"/>
</dbReference>
<sequence>MILHNRCDGGGKHSLMLSCKAGLAKGIGLGFPGGMRRFLVLIPALMLAAASAQARDSLGIFEGWGAFRDPAAPRCYAIAQPVNLRSGAAPGGFASVGNWPRQKLRGQVHFRLSRMRGGKAPVILSIGDRRFPLVAGQVDAWAADARGDVAIVAAMRSATSMSVQSADRRGRAFADTYALRGAATAIDAAALGCAKLR</sequence>
<evidence type="ECO:0000313" key="1">
    <source>
        <dbReference type="EMBL" id="TWH93255.1"/>
    </source>
</evidence>
<dbReference type="AlphaFoldDB" id="A0A562KDG0"/>
<accession>A0A562KDG0</accession>
<comment type="caution">
    <text evidence="1">The sequence shown here is derived from an EMBL/GenBank/DDBJ whole genome shotgun (WGS) entry which is preliminary data.</text>
</comment>
<dbReference type="EMBL" id="VLKK01000007">
    <property type="protein sequence ID" value="TWH93255.1"/>
    <property type="molecule type" value="Genomic_DNA"/>
</dbReference>
<evidence type="ECO:0000313" key="2">
    <source>
        <dbReference type="Proteomes" id="UP000316624"/>
    </source>
</evidence>
<keyword evidence="2" id="KW-1185">Reference proteome</keyword>
<protein>
    <recommendedName>
        <fullName evidence="3">Invasion protein IalB</fullName>
    </recommendedName>
</protein>
<proteinExistence type="predicted"/>
<reference evidence="1 2" key="1">
    <citation type="journal article" date="2015" name="Stand. Genomic Sci.">
        <title>Genomic Encyclopedia of Bacterial and Archaeal Type Strains, Phase III: the genomes of soil and plant-associated and newly described type strains.</title>
        <authorList>
            <person name="Whitman W.B."/>
            <person name="Woyke T."/>
            <person name="Klenk H.P."/>
            <person name="Zhou Y."/>
            <person name="Lilburn T.G."/>
            <person name="Beck B.J."/>
            <person name="De Vos P."/>
            <person name="Vandamme P."/>
            <person name="Eisen J.A."/>
            <person name="Garrity G."/>
            <person name="Hugenholtz P."/>
            <person name="Kyrpides N.C."/>
        </authorList>
    </citation>
    <scope>NUCLEOTIDE SEQUENCE [LARGE SCALE GENOMIC DNA]</scope>
    <source>
        <strain evidence="1 2">CGMCC 1.7748</strain>
    </source>
</reference>
<name>A0A562KDG0_SPHWJ</name>
<evidence type="ECO:0008006" key="3">
    <source>
        <dbReference type="Google" id="ProtNLM"/>
    </source>
</evidence>
<gene>
    <name evidence="1" type="ORF">IQ35_02162</name>
</gene>